<evidence type="ECO:0000256" key="1">
    <source>
        <dbReference type="SAM" id="MobiDB-lite"/>
    </source>
</evidence>
<organism evidence="3 4">
    <name type="scientific">Silicimonas algicola</name>
    <dbReference type="NCBI Taxonomy" id="1826607"/>
    <lineage>
        <taxon>Bacteria</taxon>
        <taxon>Pseudomonadati</taxon>
        <taxon>Pseudomonadota</taxon>
        <taxon>Alphaproteobacteria</taxon>
        <taxon>Rhodobacterales</taxon>
        <taxon>Paracoccaceae</taxon>
    </lineage>
</organism>
<evidence type="ECO:0000313" key="4">
    <source>
        <dbReference type="Proteomes" id="UP000245390"/>
    </source>
</evidence>
<dbReference type="KEGG" id="salo:EF888_08470"/>
<feature type="chain" id="PRO_5016308239" description="DUF5666 domain-containing protein" evidence="2">
    <location>
        <begin position="24"/>
        <end position="156"/>
    </location>
</feature>
<reference evidence="3 4" key="1">
    <citation type="submission" date="2018-05" db="EMBL/GenBank/DDBJ databases">
        <title>Genomic Encyclopedia of Type Strains, Phase IV (KMG-IV): sequencing the most valuable type-strain genomes for metagenomic binning, comparative biology and taxonomic classification.</title>
        <authorList>
            <person name="Goeker M."/>
        </authorList>
    </citation>
    <scope>NUCLEOTIDE SEQUENCE [LARGE SCALE GENOMIC DNA]</scope>
    <source>
        <strain evidence="3 4">DSM 103371</strain>
    </source>
</reference>
<protein>
    <recommendedName>
        <fullName evidence="5">DUF5666 domain-containing protein</fullName>
    </recommendedName>
</protein>
<accession>A0A316GAV8</accession>
<dbReference type="RefSeq" id="WP_109758588.1">
    <property type="nucleotide sequence ID" value="NZ_CP034588.1"/>
</dbReference>
<dbReference type="AlphaFoldDB" id="A0A316GAV8"/>
<sequence>MKILLTALSLTLALGALPDAALAKDPKGCPPGLAKKSPACVPPGLARKGVTRDDRDHDRYEDRADRDDRDRDDWDRYDEDDYRVLRVGDRIVLDGREYIVVDTRDGTLIRRDDRTWRLPRLDDGSDYVRVGDAIIRVDRRTRAVLDLIELTDLILS</sequence>
<dbReference type="EMBL" id="QGGV01000003">
    <property type="protein sequence ID" value="PWK56810.1"/>
    <property type="molecule type" value="Genomic_DNA"/>
</dbReference>
<proteinExistence type="predicted"/>
<dbReference type="Proteomes" id="UP000245390">
    <property type="component" value="Unassembled WGS sequence"/>
</dbReference>
<feature type="signal peptide" evidence="2">
    <location>
        <begin position="1"/>
        <end position="23"/>
    </location>
</feature>
<comment type="caution">
    <text evidence="3">The sequence shown here is derived from an EMBL/GenBank/DDBJ whole genome shotgun (WGS) entry which is preliminary data.</text>
</comment>
<gene>
    <name evidence="3" type="ORF">C8D95_10341</name>
</gene>
<feature type="region of interest" description="Disordered" evidence="1">
    <location>
        <begin position="25"/>
        <end position="73"/>
    </location>
</feature>
<keyword evidence="2" id="KW-0732">Signal</keyword>
<feature type="compositionally biased region" description="Basic and acidic residues" evidence="1">
    <location>
        <begin position="50"/>
        <end position="73"/>
    </location>
</feature>
<dbReference type="OrthoDB" id="7666115at2"/>
<keyword evidence="4" id="KW-1185">Reference proteome</keyword>
<evidence type="ECO:0000313" key="3">
    <source>
        <dbReference type="EMBL" id="PWK56810.1"/>
    </source>
</evidence>
<evidence type="ECO:0008006" key="5">
    <source>
        <dbReference type="Google" id="ProtNLM"/>
    </source>
</evidence>
<evidence type="ECO:0000256" key="2">
    <source>
        <dbReference type="SAM" id="SignalP"/>
    </source>
</evidence>
<name>A0A316GAV8_9RHOB</name>